<evidence type="ECO:0000313" key="3">
    <source>
        <dbReference type="Proteomes" id="UP000238479"/>
    </source>
</evidence>
<dbReference type="EMBL" id="PDCK01000044">
    <property type="protein sequence ID" value="PRQ25964.1"/>
    <property type="molecule type" value="Genomic_DNA"/>
</dbReference>
<sequence length="70" mass="7829">MEIELETETGCQSSKRRRSCAIDGLNSMSRFCTGFSAFEIGSAAAGLFPITVLGRLVVCRNEKQVQFFFW</sequence>
<organism evidence="2 3">
    <name type="scientific">Rosa chinensis</name>
    <name type="common">China rose</name>
    <dbReference type="NCBI Taxonomy" id="74649"/>
    <lineage>
        <taxon>Eukaryota</taxon>
        <taxon>Viridiplantae</taxon>
        <taxon>Streptophyta</taxon>
        <taxon>Embryophyta</taxon>
        <taxon>Tracheophyta</taxon>
        <taxon>Spermatophyta</taxon>
        <taxon>Magnoliopsida</taxon>
        <taxon>eudicotyledons</taxon>
        <taxon>Gunneridae</taxon>
        <taxon>Pentapetalae</taxon>
        <taxon>rosids</taxon>
        <taxon>fabids</taxon>
        <taxon>Rosales</taxon>
        <taxon>Rosaceae</taxon>
        <taxon>Rosoideae</taxon>
        <taxon>Rosoideae incertae sedis</taxon>
        <taxon>Rosa</taxon>
    </lineage>
</organism>
<dbReference type="EMBL" id="PDCK01000040">
    <property type="protein sequence ID" value="PRQ47333.1"/>
    <property type="molecule type" value="Genomic_DNA"/>
</dbReference>
<reference evidence="2 3" key="1">
    <citation type="journal article" date="2018" name="Nat. Genet.">
        <title>The Rosa genome provides new insights in the design of modern roses.</title>
        <authorList>
            <person name="Bendahmane M."/>
        </authorList>
    </citation>
    <scope>NUCLEOTIDE SEQUENCE [LARGE SCALE GENOMIC DNA]</scope>
    <source>
        <strain evidence="3">cv. Old Blush</strain>
    </source>
</reference>
<comment type="caution">
    <text evidence="2">The sequence shown here is derived from an EMBL/GenBank/DDBJ whole genome shotgun (WGS) entry which is preliminary data.</text>
</comment>
<dbReference type="Proteomes" id="UP000238479">
    <property type="component" value="Chromosome 2"/>
</dbReference>
<keyword evidence="3" id="KW-1185">Reference proteome</keyword>
<evidence type="ECO:0000313" key="1">
    <source>
        <dbReference type="EMBL" id="PRQ25964.1"/>
    </source>
</evidence>
<evidence type="ECO:0000313" key="2">
    <source>
        <dbReference type="EMBL" id="PRQ47333.1"/>
    </source>
</evidence>
<dbReference type="Gramene" id="PRQ25964">
    <property type="protein sequence ID" value="PRQ25964"/>
    <property type="gene ID" value="RchiOBHm_Chr6g0289421"/>
</dbReference>
<dbReference type="Proteomes" id="UP000238479">
    <property type="component" value="Chromosome 6"/>
</dbReference>
<dbReference type="AlphaFoldDB" id="A0A2P6RLQ1"/>
<name>A0A2P6RLQ1_ROSCH</name>
<dbReference type="Gramene" id="PRQ47333">
    <property type="protein sequence ID" value="PRQ47333"/>
    <property type="gene ID" value="RchiOBHm_Chr2g0098541"/>
</dbReference>
<protein>
    <submittedName>
        <fullName evidence="2">Uncharacterized protein</fullName>
    </submittedName>
</protein>
<proteinExistence type="predicted"/>
<accession>A0A2P6RLQ1</accession>
<gene>
    <name evidence="2" type="ORF">RchiOBHm_Chr2g0098541</name>
    <name evidence="1" type="ORF">RchiOBHm_Chr6g0289421</name>
</gene>